<protein>
    <submittedName>
        <fullName evidence="1">Uncharacterized protein</fullName>
    </submittedName>
</protein>
<organism evidence="1 2">
    <name type="scientific">Paraburkholderia pallida</name>
    <dbReference type="NCBI Taxonomy" id="2547399"/>
    <lineage>
        <taxon>Bacteria</taxon>
        <taxon>Pseudomonadati</taxon>
        <taxon>Pseudomonadota</taxon>
        <taxon>Betaproteobacteria</taxon>
        <taxon>Burkholderiales</taxon>
        <taxon>Burkholderiaceae</taxon>
        <taxon>Paraburkholderia</taxon>
    </lineage>
</organism>
<dbReference type="OrthoDB" id="9007456at2"/>
<gene>
    <name evidence="1" type="ORF">E1956_27430</name>
</gene>
<reference evidence="1 2" key="1">
    <citation type="submission" date="2019-03" db="EMBL/GenBank/DDBJ databases">
        <title>Paraburkholderia sp. 7MH5, isolated from subtropical forest soil.</title>
        <authorList>
            <person name="Gao Z.-H."/>
            <person name="Qiu L.-H."/>
        </authorList>
    </citation>
    <scope>NUCLEOTIDE SEQUENCE [LARGE SCALE GENOMIC DNA]</scope>
    <source>
        <strain evidence="1 2">7MH5</strain>
    </source>
</reference>
<accession>A0A4P7CXK2</accession>
<name>A0A4P7CXK2_9BURK</name>
<dbReference type="AlphaFoldDB" id="A0A4P7CXK2"/>
<sequence>MMTLLDQEIAHITRAVRFSLCRPADETVLPAAYWRRRLNQLLASQHLTKAQLAAIDSLLSELDSHEVHNAASRRSGGYAGSH</sequence>
<dbReference type="EMBL" id="CP038150">
    <property type="protein sequence ID" value="QBR00979.1"/>
    <property type="molecule type" value="Genomic_DNA"/>
</dbReference>
<dbReference type="Proteomes" id="UP000295727">
    <property type="component" value="Chromosome 3"/>
</dbReference>
<evidence type="ECO:0000313" key="2">
    <source>
        <dbReference type="Proteomes" id="UP000295727"/>
    </source>
</evidence>
<proteinExistence type="predicted"/>
<evidence type="ECO:0000313" key="1">
    <source>
        <dbReference type="EMBL" id="QBR00979.1"/>
    </source>
</evidence>
<dbReference type="KEGG" id="ppai:E1956_27430"/>
<dbReference type="RefSeq" id="WP_134755156.1">
    <property type="nucleotide sequence ID" value="NZ_CP038150.1"/>
</dbReference>
<keyword evidence="2" id="KW-1185">Reference proteome</keyword>